<protein>
    <submittedName>
        <fullName evidence="1">Uncharacterized protein</fullName>
    </submittedName>
</protein>
<evidence type="ECO:0000313" key="1">
    <source>
        <dbReference type="EMBL" id="OGC39691.1"/>
    </source>
</evidence>
<comment type="caution">
    <text evidence="1">The sequence shown here is derived from an EMBL/GenBank/DDBJ whole genome shotgun (WGS) entry which is preliminary data.</text>
</comment>
<dbReference type="Proteomes" id="UP000179242">
    <property type="component" value="Unassembled WGS sequence"/>
</dbReference>
<dbReference type="AlphaFoldDB" id="A0A1F4U476"/>
<sequence length="229" mass="26121">MISGSKILSKGVKIGLGLLGHHFTLERREGPNMVQIFMEPSPSREHDTHMRFIVTTTVTQDGVALERRFDCGFIPEAITIIDSNVIYGEVGSNGEVWTRSRPCYGLSLAEHLPDLMPVAIGRAKGRSPIVIGGLRWVLGPSKEWFQQNINGPQSEEDRFYFFTGDRQFPFGNEIPQRYRPMEERMCFLCKSGEVVFGTYYDASDVYDTFYGLWQELVAIRNSDPEFFIF</sequence>
<name>A0A1F4U476_UNCSA</name>
<organism evidence="1 2">
    <name type="scientific">candidate division WOR-1 bacterium RIFOXYC2_FULL_46_14</name>
    <dbReference type="NCBI Taxonomy" id="1802587"/>
    <lineage>
        <taxon>Bacteria</taxon>
        <taxon>Bacillati</taxon>
        <taxon>Saganbacteria</taxon>
    </lineage>
</organism>
<gene>
    <name evidence="1" type="ORF">A2438_06895</name>
</gene>
<reference evidence="1 2" key="1">
    <citation type="journal article" date="2016" name="Nat. Commun.">
        <title>Thousands of microbial genomes shed light on interconnected biogeochemical processes in an aquifer system.</title>
        <authorList>
            <person name="Anantharaman K."/>
            <person name="Brown C.T."/>
            <person name="Hug L.A."/>
            <person name="Sharon I."/>
            <person name="Castelle C.J."/>
            <person name="Probst A.J."/>
            <person name="Thomas B.C."/>
            <person name="Singh A."/>
            <person name="Wilkins M.J."/>
            <person name="Karaoz U."/>
            <person name="Brodie E.L."/>
            <person name="Williams K.H."/>
            <person name="Hubbard S.S."/>
            <person name="Banfield J.F."/>
        </authorList>
    </citation>
    <scope>NUCLEOTIDE SEQUENCE [LARGE SCALE GENOMIC DNA]</scope>
</reference>
<accession>A0A1F4U476</accession>
<proteinExistence type="predicted"/>
<dbReference type="EMBL" id="MEUJ01000006">
    <property type="protein sequence ID" value="OGC39691.1"/>
    <property type="molecule type" value="Genomic_DNA"/>
</dbReference>
<evidence type="ECO:0000313" key="2">
    <source>
        <dbReference type="Proteomes" id="UP000179242"/>
    </source>
</evidence>